<gene>
    <name evidence="1" type="ORF">J2W61_005445</name>
</gene>
<evidence type="ECO:0000313" key="1">
    <source>
        <dbReference type="EMBL" id="MDR6705570.1"/>
    </source>
</evidence>
<dbReference type="EMBL" id="JAVDSW010000013">
    <property type="protein sequence ID" value="MDR6705570.1"/>
    <property type="molecule type" value="Genomic_DNA"/>
</dbReference>
<accession>A0AAW8M2Q9</accession>
<dbReference type="Proteomes" id="UP001265315">
    <property type="component" value="Unassembled WGS sequence"/>
</dbReference>
<dbReference type="RefSeq" id="WP_003506669.1">
    <property type="nucleotide sequence ID" value="NZ_CP048492.1"/>
</dbReference>
<name>A0AAW8M2Q9_AGRTU</name>
<dbReference type="AlphaFoldDB" id="A0AAW8M2Q9"/>
<proteinExistence type="predicted"/>
<protein>
    <submittedName>
        <fullName evidence="1">Uncharacterized protein</fullName>
    </submittedName>
</protein>
<sequence length="117" mass="14030">MLSDDQLIALENIYFEEQFLPKMISYLREEGVRETDQRLAVHLKKLHNGLARIRIHSPRNTFRFYRLSLKQPDMSEGDNRYFCRVILNTSIEESARLDLIEKNILHENNVDRWPDLQ</sequence>
<reference evidence="1" key="1">
    <citation type="submission" date="2023-07" db="EMBL/GenBank/DDBJ databases">
        <title>Sorghum-associated microbial communities from plants grown in Nebraska, USA.</title>
        <authorList>
            <person name="Schachtman D."/>
        </authorList>
    </citation>
    <scope>NUCLEOTIDE SEQUENCE</scope>
    <source>
        <strain evidence="1">1457</strain>
    </source>
</reference>
<comment type="caution">
    <text evidence="1">The sequence shown here is derived from an EMBL/GenBank/DDBJ whole genome shotgun (WGS) entry which is preliminary data.</text>
</comment>
<organism evidence="1 2">
    <name type="scientific">Agrobacterium tumefaciens</name>
    <dbReference type="NCBI Taxonomy" id="358"/>
    <lineage>
        <taxon>Bacteria</taxon>
        <taxon>Pseudomonadati</taxon>
        <taxon>Pseudomonadota</taxon>
        <taxon>Alphaproteobacteria</taxon>
        <taxon>Hyphomicrobiales</taxon>
        <taxon>Rhizobiaceae</taxon>
        <taxon>Rhizobium/Agrobacterium group</taxon>
        <taxon>Agrobacterium</taxon>
        <taxon>Agrobacterium tumefaciens complex</taxon>
    </lineage>
</organism>
<evidence type="ECO:0000313" key="2">
    <source>
        <dbReference type="Proteomes" id="UP001265315"/>
    </source>
</evidence>